<dbReference type="PROSITE" id="PS50977">
    <property type="entry name" value="HTH_TETR_2"/>
    <property type="match status" value="1"/>
</dbReference>
<keyword evidence="1 2" id="KW-0238">DNA-binding</keyword>
<evidence type="ECO:0000313" key="5">
    <source>
        <dbReference type="Proteomes" id="UP001164803"/>
    </source>
</evidence>
<dbReference type="InterPro" id="IPR036271">
    <property type="entry name" value="Tet_transcr_reg_TetR-rel_C_sf"/>
</dbReference>
<feature type="domain" description="HTH tetR-type" evidence="3">
    <location>
        <begin position="1"/>
        <end position="61"/>
    </location>
</feature>
<dbReference type="PANTHER" id="PTHR43479:SF11">
    <property type="entry name" value="ACREF_ENVCD OPERON REPRESSOR-RELATED"/>
    <property type="match status" value="1"/>
</dbReference>
<organism evidence="4 5">
    <name type="scientific">Alicyclobacillus dauci</name>
    <dbReference type="NCBI Taxonomy" id="1475485"/>
    <lineage>
        <taxon>Bacteria</taxon>
        <taxon>Bacillati</taxon>
        <taxon>Bacillota</taxon>
        <taxon>Bacilli</taxon>
        <taxon>Bacillales</taxon>
        <taxon>Alicyclobacillaceae</taxon>
        <taxon>Alicyclobacillus</taxon>
    </lineage>
</organism>
<proteinExistence type="predicted"/>
<dbReference type="Pfam" id="PF00440">
    <property type="entry name" value="TetR_N"/>
    <property type="match status" value="1"/>
</dbReference>
<name>A0ABY6Z415_9BACL</name>
<dbReference type="InterPro" id="IPR023772">
    <property type="entry name" value="DNA-bd_HTH_TetR-type_CS"/>
</dbReference>
<dbReference type="RefSeq" id="WP_268044737.1">
    <property type="nucleotide sequence ID" value="NZ_CP104064.1"/>
</dbReference>
<evidence type="ECO:0000256" key="1">
    <source>
        <dbReference type="ARBA" id="ARBA00023125"/>
    </source>
</evidence>
<dbReference type="InterPro" id="IPR009057">
    <property type="entry name" value="Homeodomain-like_sf"/>
</dbReference>
<dbReference type="PRINTS" id="PR00455">
    <property type="entry name" value="HTHTETR"/>
</dbReference>
<protein>
    <submittedName>
        <fullName evidence="4">TetR/AcrR family transcriptional regulator</fullName>
    </submittedName>
</protein>
<feature type="DNA-binding region" description="H-T-H motif" evidence="2">
    <location>
        <begin position="24"/>
        <end position="43"/>
    </location>
</feature>
<gene>
    <name evidence="4" type="ORF">NZD86_01560</name>
</gene>
<dbReference type="SUPFAM" id="SSF48498">
    <property type="entry name" value="Tetracyclin repressor-like, C-terminal domain"/>
    <property type="match status" value="1"/>
</dbReference>
<evidence type="ECO:0000313" key="4">
    <source>
        <dbReference type="EMBL" id="WAH37263.1"/>
    </source>
</evidence>
<dbReference type="Gene3D" id="1.10.357.10">
    <property type="entry name" value="Tetracycline Repressor, domain 2"/>
    <property type="match status" value="1"/>
</dbReference>
<evidence type="ECO:0000259" key="3">
    <source>
        <dbReference type="PROSITE" id="PS50977"/>
    </source>
</evidence>
<accession>A0ABY6Z415</accession>
<dbReference type="Proteomes" id="UP001164803">
    <property type="component" value="Chromosome"/>
</dbReference>
<reference evidence="4" key="1">
    <citation type="submission" date="2022-08" db="EMBL/GenBank/DDBJ databases">
        <title>Alicyclobacillus dauci DSM2870, complete genome.</title>
        <authorList>
            <person name="Wang Q."/>
            <person name="Cai R."/>
            <person name="Wang Z."/>
        </authorList>
    </citation>
    <scope>NUCLEOTIDE SEQUENCE</scope>
    <source>
        <strain evidence="4">DSM 28700</strain>
    </source>
</reference>
<dbReference type="InterPro" id="IPR001647">
    <property type="entry name" value="HTH_TetR"/>
</dbReference>
<keyword evidence="5" id="KW-1185">Reference proteome</keyword>
<dbReference type="PANTHER" id="PTHR43479">
    <property type="entry name" value="ACREF/ENVCD OPERON REPRESSOR-RELATED"/>
    <property type="match status" value="1"/>
</dbReference>
<dbReference type="PROSITE" id="PS01081">
    <property type="entry name" value="HTH_TETR_1"/>
    <property type="match status" value="1"/>
</dbReference>
<sequence length="196" mass="22267">MDLSDRVVEAAATSFRQFGYKGTTMDQVARIANVGKGTIYTFFPSKEALFEHILNSLIDEMRRLAEEAIQPGDPFFVNLERAMRKVLQFRQQHELFVKLAHEVRYLGTAAVGEGLDRVERAIVSYLRRHIEDGIKHGDVKECNAELVAFILLKTYTAMVNEWALHHTPLTDDELMRIFHLVFAQGLDQSKQGGGSE</sequence>
<dbReference type="EMBL" id="CP104064">
    <property type="protein sequence ID" value="WAH37263.1"/>
    <property type="molecule type" value="Genomic_DNA"/>
</dbReference>
<dbReference type="Gene3D" id="1.10.10.60">
    <property type="entry name" value="Homeodomain-like"/>
    <property type="match status" value="1"/>
</dbReference>
<dbReference type="InterPro" id="IPR050624">
    <property type="entry name" value="HTH-type_Tx_Regulator"/>
</dbReference>
<dbReference type="SUPFAM" id="SSF46689">
    <property type="entry name" value="Homeodomain-like"/>
    <property type="match status" value="1"/>
</dbReference>
<evidence type="ECO:0000256" key="2">
    <source>
        <dbReference type="PROSITE-ProRule" id="PRU00335"/>
    </source>
</evidence>